<reference evidence="3" key="1">
    <citation type="journal article" date="2014" name="Proc. Natl. Acad. Sci. U.S.A.">
        <title>Extensive sampling of basidiomycete genomes demonstrates inadequacy of the white-rot/brown-rot paradigm for wood decay fungi.</title>
        <authorList>
            <person name="Riley R."/>
            <person name="Salamov A.A."/>
            <person name="Brown D.W."/>
            <person name="Nagy L.G."/>
            <person name="Floudas D."/>
            <person name="Held B.W."/>
            <person name="Levasseur A."/>
            <person name="Lombard V."/>
            <person name="Morin E."/>
            <person name="Otillar R."/>
            <person name="Lindquist E.A."/>
            <person name="Sun H."/>
            <person name="LaButti K.M."/>
            <person name="Schmutz J."/>
            <person name="Jabbour D."/>
            <person name="Luo H."/>
            <person name="Baker S.E."/>
            <person name="Pisabarro A.G."/>
            <person name="Walton J.D."/>
            <person name="Blanchette R.A."/>
            <person name="Henrissat B."/>
            <person name="Martin F."/>
            <person name="Cullen D."/>
            <person name="Hibbett D.S."/>
            <person name="Grigoriev I.V."/>
        </authorList>
    </citation>
    <scope>NUCLEOTIDE SEQUENCE [LARGE SCALE GENOMIC DNA]</scope>
    <source>
        <strain evidence="3">FD-172 SS1</strain>
    </source>
</reference>
<evidence type="ECO:0000256" key="1">
    <source>
        <dbReference type="SAM" id="MobiDB-lite"/>
    </source>
</evidence>
<sequence>MSGAPDRPSKRRKLDDTVSVSGESSTRAARARAREEMRAREAMANEESGDEDEDEDADSESAPELVLETLPFIRPRPLGIHPSPFYFASKRMFLIHNPPTEPKIGDVSRRGGAGAGAARSEKEGEKGKVRERGRGRGKSRARSRGKSRARSVSAKERVGSGPAKRAATDMEVDVESDDDDGKVEVLLGVDNSRKSGSGSGSGREEENSDADDESTEGEGEGSVPVLRRSQRVARPSLKAGSVPPPATTSVSASASASASAVKTPGTGTETGTGRRKLAQSQEILQMVAKATTRGSGKENAGVGAGAGVSTGRSVKGSATPALSVAQTTRSAKGKQREIPLPTPEPMSTRGRGRSRQRAVEPPTAGTSAAGRSRSVRRGRSMTAGAASVEPVRGRSVRRGRSAQPARSQSVRRGRSTTAGAESVGPTRRSASTKRKAGPDPPKEKDREVSRPPTKRARRSMSVAPKTPGPQRTWLPRALRAAAREQLKVQIEEAERKARERESSSSPISSSRAVSVRGDEDIESPPMSPGSALDRCTPTDEEGGSRRGEVVADSEGLSSASEDERMSLSSRTRVANSLRTGDDDSVVVKSEEESGDERSGVESYRGVSISPRPGKPFFMAARSRWANPASLLQPHPFRPPSRPYIRASDRSDEDSDSAGGRAESYYAKSVRSISSRSRSRSRSIMPPYSESEDEKMAGVVPEAPMSRSCTPLSCRSGPSLATSRRSSPSRSDSARQPSVVSASPSTLSEKISQLPPHWNAPLSSSELSDVDPAPESISARTYTQSSAPSTRAPEDSDRESHSSLSSRFSSASPRVSPQPPLHPSSPHIPLYTIIINDTLPPEKPKPPPVRLSPRITRRASSLKMRLAEVENVSSASERVLRARTRGVSLSRASATSSSSRPSRGAQSPAGGRRLTAPPRRHSVRDTVVRSRPLRR</sequence>
<name>A0A067NCS8_BOTB1</name>
<organism evidence="2 3">
    <name type="scientific">Botryobasidium botryosum (strain FD-172 SS1)</name>
    <dbReference type="NCBI Taxonomy" id="930990"/>
    <lineage>
        <taxon>Eukaryota</taxon>
        <taxon>Fungi</taxon>
        <taxon>Dikarya</taxon>
        <taxon>Basidiomycota</taxon>
        <taxon>Agaricomycotina</taxon>
        <taxon>Agaricomycetes</taxon>
        <taxon>Cantharellales</taxon>
        <taxon>Botryobasidiaceae</taxon>
        <taxon>Botryobasidium</taxon>
    </lineage>
</organism>
<feature type="region of interest" description="Disordered" evidence="1">
    <location>
        <begin position="628"/>
        <end position="855"/>
    </location>
</feature>
<feature type="compositionally biased region" description="Acidic residues" evidence="1">
    <location>
        <begin position="170"/>
        <end position="181"/>
    </location>
</feature>
<feature type="compositionally biased region" description="Basic and acidic residues" evidence="1">
    <location>
        <begin position="436"/>
        <end position="449"/>
    </location>
</feature>
<feature type="compositionally biased region" description="Basic and acidic residues" evidence="1">
    <location>
        <begin position="481"/>
        <end position="502"/>
    </location>
</feature>
<dbReference type="Proteomes" id="UP000027195">
    <property type="component" value="Unassembled WGS sequence"/>
</dbReference>
<feature type="compositionally biased region" description="Basic and acidic residues" evidence="1">
    <location>
        <begin position="791"/>
        <end position="800"/>
    </location>
</feature>
<dbReference type="HOGENOM" id="CLU_313518_0_0_1"/>
<protein>
    <submittedName>
        <fullName evidence="2">Uncharacterized protein</fullName>
    </submittedName>
</protein>
<feature type="compositionally biased region" description="Polar residues" evidence="1">
    <location>
        <begin position="566"/>
        <end position="578"/>
    </location>
</feature>
<feature type="compositionally biased region" description="Low complexity" evidence="1">
    <location>
        <begin position="717"/>
        <end position="737"/>
    </location>
</feature>
<evidence type="ECO:0000313" key="3">
    <source>
        <dbReference type="Proteomes" id="UP000027195"/>
    </source>
</evidence>
<feature type="compositionally biased region" description="Acidic residues" evidence="1">
    <location>
        <begin position="47"/>
        <end position="61"/>
    </location>
</feature>
<feature type="region of interest" description="Disordered" evidence="1">
    <location>
        <begin position="1"/>
        <end position="68"/>
    </location>
</feature>
<feature type="compositionally biased region" description="Basic and acidic residues" evidence="1">
    <location>
        <begin position="32"/>
        <end position="43"/>
    </location>
</feature>
<feature type="compositionally biased region" description="Basic residues" evidence="1">
    <location>
        <begin position="135"/>
        <end position="149"/>
    </location>
</feature>
<feature type="compositionally biased region" description="Low complexity" evidence="1">
    <location>
        <begin position="503"/>
        <end position="515"/>
    </location>
</feature>
<proteinExistence type="predicted"/>
<dbReference type="InParanoid" id="A0A067NCS8"/>
<feature type="compositionally biased region" description="Low complexity" evidence="1">
    <location>
        <begin position="363"/>
        <end position="372"/>
    </location>
</feature>
<feature type="compositionally biased region" description="Polar residues" evidence="1">
    <location>
        <begin position="738"/>
        <end position="750"/>
    </location>
</feature>
<feature type="compositionally biased region" description="Low complexity" evidence="1">
    <location>
        <begin position="247"/>
        <end position="271"/>
    </location>
</feature>
<feature type="compositionally biased region" description="Low complexity" evidence="1">
    <location>
        <begin position="801"/>
        <end position="814"/>
    </location>
</feature>
<evidence type="ECO:0000313" key="2">
    <source>
        <dbReference type="EMBL" id="KDQ21912.1"/>
    </source>
</evidence>
<dbReference type="EMBL" id="KL198016">
    <property type="protein sequence ID" value="KDQ21912.1"/>
    <property type="molecule type" value="Genomic_DNA"/>
</dbReference>
<feature type="compositionally biased region" description="Polar residues" evidence="1">
    <location>
        <begin position="777"/>
        <end position="788"/>
    </location>
</feature>
<keyword evidence="3" id="KW-1185">Reference proteome</keyword>
<gene>
    <name evidence="2" type="ORF">BOTBODRAFT_216974</name>
</gene>
<feature type="region of interest" description="Disordered" evidence="1">
    <location>
        <begin position="881"/>
        <end position="934"/>
    </location>
</feature>
<feature type="compositionally biased region" description="Basic and acidic residues" evidence="1">
    <location>
        <begin position="119"/>
        <end position="134"/>
    </location>
</feature>
<feature type="compositionally biased region" description="Acidic residues" evidence="1">
    <location>
        <begin position="206"/>
        <end position="219"/>
    </location>
</feature>
<feature type="region of interest" description="Disordered" evidence="1">
    <location>
        <begin position="96"/>
        <end position="615"/>
    </location>
</feature>
<accession>A0A067NCS8</accession>
<feature type="compositionally biased region" description="Basic and acidic residues" evidence="1">
    <location>
        <begin position="588"/>
        <end position="599"/>
    </location>
</feature>
<feature type="compositionally biased region" description="Low complexity" evidence="1">
    <location>
        <begin position="887"/>
        <end position="906"/>
    </location>
</feature>
<dbReference type="AlphaFoldDB" id="A0A067NCS8"/>